<gene>
    <name evidence="1" type="ORF">DW192_10195</name>
</gene>
<accession>A0A414Y5H9</accession>
<dbReference type="AlphaFoldDB" id="A0A414Y5H9"/>
<name>A0A414Y5H9_9BACT</name>
<dbReference type="RefSeq" id="WP_118255117.1">
    <property type="nucleotide sequence ID" value="NZ_QRKB01000025.1"/>
</dbReference>
<comment type="caution">
    <text evidence="1">The sequence shown here is derived from an EMBL/GenBank/DDBJ whole genome shotgun (WGS) entry which is preliminary data.</text>
</comment>
<dbReference type="EMBL" id="QRKB01000025">
    <property type="protein sequence ID" value="RHH81422.1"/>
    <property type="molecule type" value="Genomic_DNA"/>
</dbReference>
<sequence>MEEKINIAKILKNKPEGTKLWTDMFGSVTLYVVTNACDAFQVKHHNKEPWFDEDGKLYKEGVLCIYPSKSMRDWAKFSWKKGDVLVSKDNVYIIFEKFEDDTYTRFKGKHYLWKECNVEDYNKEETKMLTSVFEKATDDVAQTYIKTIEEHLDGKLNLETLEIEKQLEFKDGDIVVYGKSVAICRRIYKHTLSFYVSLTEMFGLLFADEVESSEEYRFATEEEKQQLFDALEKEGKAWDAEKKQIVDIKKELQFKPFEKVLVRDSIDDVWRASFFSHIKEDDGRYVTTGLCWKFCIPYEGNEHLLGTTDNFE</sequence>
<evidence type="ECO:0000313" key="1">
    <source>
        <dbReference type="EMBL" id="RHH81422.1"/>
    </source>
</evidence>
<dbReference type="Proteomes" id="UP000284548">
    <property type="component" value="Unassembled WGS sequence"/>
</dbReference>
<organism evidence="1 2">
    <name type="scientific">Segatella copri</name>
    <dbReference type="NCBI Taxonomy" id="165179"/>
    <lineage>
        <taxon>Bacteria</taxon>
        <taxon>Pseudomonadati</taxon>
        <taxon>Bacteroidota</taxon>
        <taxon>Bacteroidia</taxon>
        <taxon>Bacteroidales</taxon>
        <taxon>Prevotellaceae</taxon>
        <taxon>Segatella</taxon>
    </lineage>
</organism>
<protein>
    <submittedName>
        <fullName evidence="1">Uncharacterized protein</fullName>
    </submittedName>
</protein>
<proteinExistence type="predicted"/>
<evidence type="ECO:0000313" key="2">
    <source>
        <dbReference type="Proteomes" id="UP000284548"/>
    </source>
</evidence>
<reference evidence="1 2" key="1">
    <citation type="submission" date="2018-08" db="EMBL/GenBank/DDBJ databases">
        <title>A genome reference for cultivated species of the human gut microbiota.</title>
        <authorList>
            <person name="Zou Y."/>
            <person name="Xue W."/>
            <person name="Luo G."/>
        </authorList>
    </citation>
    <scope>NUCLEOTIDE SEQUENCE [LARGE SCALE GENOMIC DNA]</scope>
    <source>
        <strain evidence="1 2">AM16-54</strain>
    </source>
</reference>